<dbReference type="PROSITE" id="PS00552">
    <property type="entry name" value="HTH_MERR_1"/>
    <property type="match status" value="1"/>
</dbReference>
<evidence type="ECO:0000259" key="6">
    <source>
        <dbReference type="PROSITE" id="PS50937"/>
    </source>
</evidence>
<dbReference type="GO" id="GO:0051537">
    <property type="term" value="F:2 iron, 2 sulfur cluster binding"/>
    <property type="evidence" value="ECO:0007669"/>
    <property type="project" value="UniProtKB-KW"/>
</dbReference>
<dbReference type="PROSITE" id="PS50937">
    <property type="entry name" value="HTH_MERR_2"/>
    <property type="match status" value="1"/>
</dbReference>
<keyword evidence="2" id="KW-0479">Metal-binding</keyword>
<dbReference type="PANTHER" id="PTHR30204">
    <property type="entry name" value="REDOX-CYCLING DRUG-SENSING TRANSCRIPTIONAL ACTIVATOR SOXR"/>
    <property type="match status" value="1"/>
</dbReference>
<dbReference type="InterPro" id="IPR000551">
    <property type="entry name" value="MerR-type_HTH_dom"/>
</dbReference>
<dbReference type="RefSeq" id="WP_308975030.1">
    <property type="nucleotide sequence ID" value="NZ_JAVIDL010000005.1"/>
</dbReference>
<dbReference type="Gene3D" id="1.10.1660.10">
    <property type="match status" value="1"/>
</dbReference>
<sequence>MTIKNAHQWISIGELAKRSGVSVSAVRFYEDRQLIWSVRTEGNQRRYQRAMLRRVAIIKVAQQVGVSLERVKIALDTLPKDRVPSSEDWQVMSQQWQADLDKQILGLLKLRLQLDKCIGCGCLSVKQCPLRNPEDQCGEQITGQHYQDTLSLLLKQELVDSLEIHQF</sequence>
<evidence type="ECO:0000256" key="4">
    <source>
        <dbReference type="ARBA" id="ARBA00023014"/>
    </source>
</evidence>
<dbReference type="InterPro" id="IPR047057">
    <property type="entry name" value="MerR_fam"/>
</dbReference>
<evidence type="ECO:0000256" key="5">
    <source>
        <dbReference type="ARBA" id="ARBA00023125"/>
    </source>
</evidence>
<protein>
    <recommendedName>
        <fullName evidence="1">Redox-sensitive transcriptional activator SoxR</fullName>
    </recommendedName>
</protein>
<feature type="domain" description="HTH merR-type" evidence="6">
    <location>
        <begin position="9"/>
        <end position="77"/>
    </location>
</feature>
<name>A0AAW8J726_9GAMM</name>
<dbReference type="InterPro" id="IPR010211">
    <property type="entry name" value="Redox-sen_tscrpt-act_SoxR"/>
</dbReference>
<proteinExistence type="predicted"/>
<keyword evidence="3" id="KW-0408">Iron</keyword>
<gene>
    <name evidence="7" type="primary">soxR</name>
    <name evidence="7" type="ORF">RFH47_04060</name>
</gene>
<keyword evidence="5" id="KW-0238">DNA-binding</keyword>
<dbReference type="Pfam" id="PF13411">
    <property type="entry name" value="MerR_1"/>
    <property type="match status" value="1"/>
</dbReference>
<organism evidence="7 8">
    <name type="scientific">Acinetobacter rudis</name>
    <dbReference type="NCBI Taxonomy" id="632955"/>
    <lineage>
        <taxon>Bacteria</taxon>
        <taxon>Pseudomonadati</taxon>
        <taxon>Pseudomonadota</taxon>
        <taxon>Gammaproteobacteria</taxon>
        <taxon>Moraxellales</taxon>
        <taxon>Moraxellaceae</taxon>
        <taxon>Acinetobacter</taxon>
    </lineage>
</organism>
<dbReference type="PANTHER" id="PTHR30204:SF0">
    <property type="entry name" value="REDOX-SENSITIVE TRANSCRIPTIONAL ACTIVATOR SOXR"/>
    <property type="match status" value="1"/>
</dbReference>
<evidence type="ECO:0000256" key="1">
    <source>
        <dbReference type="ARBA" id="ARBA00014474"/>
    </source>
</evidence>
<dbReference type="GO" id="GO:0006979">
    <property type="term" value="P:response to oxidative stress"/>
    <property type="evidence" value="ECO:0007669"/>
    <property type="project" value="InterPro"/>
</dbReference>
<keyword evidence="4" id="KW-0411">Iron-sulfur</keyword>
<dbReference type="PRINTS" id="PR00040">
    <property type="entry name" value="HTHMERR"/>
</dbReference>
<dbReference type="SMART" id="SM00422">
    <property type="entry name" value="HTH_MERR"/>
    <property type="match status" value="1"/>
</dbReference>
<dbReference type="EMBL" id="JAVIDL010000005">
    <property type="protein sequence ID" value="MDQ8934907.1"/>
    <property type="molecule type" value="Genomic_DNA"/>
</dbReference>
<dbReference type="SUPFAM" id="SSF46955">
    <property type="entry name" value="Putative DNA-binding domain"/>
    <property type="match status" value="1"/>
</dbReference>
<reference evidence="7" key="1">
    <citation type="submission" date="2023-08" db="EMBL/GenBank/DDBJ databases">
        <title>Emergence of clinically-relevant ST2 carbapenem-resistant Acinetobacter baumannii strains in hospital sewages in Zhejiang, East of China.</title>
        <authorList>
            <person name="Kaichao C."/>
            <person name="Zhang R."/>
        </authorList>
    </citation>
    <scope>NUCLEOTIDE SEQUENCE</scope>
    <source>
        <strain evidence="7">M-RB-37</strain>
    </source>
</reference>
<evidence type="ECO:0000313" key="7">
    <source>
        <dbReference type="EMBL" id="MDQ8934907.1"/>
    </source>
</evidence>
<dbReference type="InterPro" id="IPR009061">
    <property type="entry name" value="DNA-bd_dom_put_sf"/>
</dbReference>
<dbReference type="CDD" id="cd01110">
    <property type="entry name" value="HTH_SoxR"/>
    <property type="match status" value="1"/>
</dbReference>
<evidence type="ECO:0000256" key="2">
    <source>
        <dbReference type="ARBA" id="ARBA00022714"/>
    </source>
</evidence>
<accession>A0AAW8J726</accession>
<dbReference type="NCBIfam" id="TIGR01950">
    <property type="entry name" value="SoxR"/>
    <property type="match status" value="1"/>
</dbReference>
<evidence type="ECO:0000256" key="3">
    <source>
        <dbReference type="ARBA" id="ARBA00023004"/>
    </source>
</evidence>
<dbReference type="AlphaFoldDB" id="A0AAW8J726"/>
<keyword evidence="2" id="KW-0001">2Fe-2S</keyword>
<comment type="caution">
    <text evidence="7">The sequence shown here is derived from an EMBL/GenBank/DDBJ whole genome shotgun (WGS) entry which is preliminary data.</text>
</comment>
<evidence type="ECO:0000313" key="8">
    <source>
        <dbReference type="Proteomes" id="UP001243844"/>
    </source>
</evidence>
<dbReference type="GO" id="GO:0003700">
    <property type="term" value="F:DNA-binding transcription factor activity"/>
    <property type="evidence" value="ECO:0007669"/>
    <property type="project" value="InterPro"/>
</dbReference>
<dbReference type="Proteomes" id="UP001243844">
    <property type="component" value="Unassembled WGS sequence"/>
</dbReference>
<dbReference type="GO" id="GO:0003677">
    <property type="term" value="F:DNA binding"/>
    <property type="evidence" value="ECO:0007669"/>
    <property type="project" value="UniProtKB-KW"/>
</dbReference>